<dbReference type="Gene3D" id="3.80.10.10">
    <property type="entry name" value="Ribonuclease Inhibitor"/>
    <property type="match status" value="3"/>
</dbReference>
<dbReference type="SUPFAM" id="SSF46785">
    <property type="entry name" value="Winged helix' DNA-binding domain"/>
    <property type="match status" value="1"/>
</dbReference>
<dbReference type="PANTHER" id="PTHR11017">
    <property type="entry name" value="LEUCINE-RICH REPEAT-CONTAINING PROTEIN"/>
    <property type="match status" value="1"/>
</dbReference>
<evidence type="ECO:0000259" key="9">
    <source>
        <dbReference type="PROSITE" id="PS50104"/>
    </source>
</evidence>
<dbReference type="Pfam" id="PF20160">
    <property type="entry name" value="C-JID"/>
    <property type="match status" value="1"/>
</dbReference>
<keyword evidence="4" id="KW-0378">Hydrolase</keyword>
<dbReference type="PANTHER" id="PTHR11017:SF274">
    <property type="entry name" value="ADP-RIBOSYL CYCLASE_CYCLIC ADP-RIBOSE HYDROLASE-RELATED"/>
    <property type="match status" value="1"/>
</dbReference>
<dbReference type="InterPro" id="IPR002182">
    <property type="entry name" value="NB-ARC"/>
</dbReference>
<accession>A0ABQ8BDB7</accession>
<dbReference type="EMBL" id="JAGKQM010000011">
    <property type="protein sequence ID" value="KAH0902784.1"/>
    <property type="molecule type" value="Genomic_DNA"/>
</dbReference>
<proteinExistence type="predicted"/>
<dbReference type="PROSITE" id="PS50104">
    <property type="entry name" value="TIR"/>
    <property type="match status" value="1"/>
</dbReference>
<keyword evidence="2" id="KW-0433">Leucine-rich repeat</keyword>
<dbReference type="Pfam" id="PF07725">
    <property type="entry name" value="LRR_3"/>
    <property type="match status" value="1"/>
</dbReference>
<evidence type="ECO:0000256" key="4">
    <source>
        <dbReference type="ARBA" id="ARBA00022801"/>
    </source>
</evidence>
<dbReference type="CDD" id="cd00267">
    <property type="entry name" value="ABC_ATPase"/>
    <property type="match status" value="1"/>
</dbReference>
<dbReference type="SMART" id="SM00255">
    <property type="entry name" value="TIR"/>
    <property type="match status" value="1"/>
</dbReference>
<dbReference type="SUPFAM" id="SSF52540">
    <property type="entry name" value="P-loop containing nucleoside triphosphate hydrolases"/>
    <property type="match status" value="1"/>
</dbReference>
<dbReference type="InterPro" id="IPR032675">
    <property type="entry name" value="LRR_dom_sf"/>
</dbReference>
<dbReference type="InterPro" id="IPR003593">
    <property type="entry name" value="AAA+_ATPase"/>
</dbReference>
<dbReference type="Pfam" id="PF01582">
    <property type="entry name" value="TIR"/>
    <property type="match status" value="1"/>
</dbReference>
<dbReference type="InterPro" id="IPR036390">
    <property type="entry name" value="WH_DNA-bd_sf"/>
</dbReference>
<dbReference type="SMART" id="SM00382">
    <property type="entry name" value="AAA"/>
    <property type="match status" value="1"/>
</dbReference>
<dbReference type="InterPro" id="IPR042197">
    <property type="entry name" value="Apaf_helical"/>
</dbReference>
<dbReference type="Gene3D" id="3.40.50.10140">
    <property type="entry name" value="Toll/interleukin-1 receptor homology (TIR) domain"/>
    <property type="match status" value="1"/>
</dbReference>
<dbReference type="SUPFAM" id="SSF52200">
    <property type="entry name" value="Toll/Interleukin receptor TIR domain"/>
    <property type="match status" value="1"/>
</dbReference>
<dbReference type="InterPro" id="IPR058192">
    <property type="entry name" value="WHD_ROQ1-like"/>
</dbReference>
<dbReference type="InterPro" id="IPR027417">
    <property type="entry name" value="P-loop_NTPase"/>
</dbReference>
<keyword evidence="3" id="KW-0677">Repeat</keyword>
<dbReference type="InterPro" id="IPR035897">
    <property type="entry name" value="Toll_tir_struct_dom_sf"/>
</dbReference>
<dbReference type="InterPro" id="IPR044974">
    <property type="entry name" value="Disease_R_plants"/>
</dbReference>
<dbReference type="InterPro" id="IPR011713">
    <property type="entry name" value="Leu-rich_rpt_3"/>
</dbReference>
<dbReference type="EC" id="3.2.2.6" evidence="1"/>
<keyword evidence="11" id="KW-1185">Reference proteome</keyword>
<organism evidence="10 11">
    <name type="scientific">Brassica napus</name>
    <name type="common">Rape</name>
    <dbReference type="NCBI Taxonomy" id="3708"/>
    <lineage>
        <taxon>Eukaryota</taxon>
        <taxon>Viridiplantae</taxon>
        <taxon>Streptophyta</taxon>
        <taxon>Embryophyta</taxon>
        <taxon>Tracheophyta</taxon>
        <taxon>Spermatophyta</taxon>
        <taxon>Magnoliopsida</taxon>
        <taxon>eudicotyledons</taxon>
        <taxon>Gunneridae</taxon>
        <taxon>Pentapetalae</taxon>
        <taxon>rosids</taxon>
        <taxon>malvids</taxon>
        <taxon>Brassicales</taxon>
        <taxon>Brassicaceae</taxon>
        <taxon>Brassiceae</taxon>
        <taxon>Brassica</taxon>
    </lineage>
</organism>
<evidence type="ECO:0000313" key="11">
    <source>
        <dbReference type="Proteomes" id="UP000824890"/>
    </source>
</evidence>
<evidence type="ECO:0000256" key="8">
    <source>
        <dbReference type="SAM" id="MobiDB-lite"/>
    </source>
</evidence>
<evidence type="ECO:0000256" key="3">
    <source>
        <dbReference type="ARBA" id="ARBA00022737"/>
    </source>
</evidence>
<evidence type="ECO:0000313" key="10">
    <source>
        <dbReference type="EMBL" id="KAH0902784.1"/>
    </source>
</evidence>
<keyword evidence="5" id="KW-0611">Plant defense</keyword>
<name>A0ABQ8BDB7_BRANA</name>
<keyword evidence="6" id="KW-0520">NAD</keyword>
<dbReference type="PRINTS" id="PR00364">
    <property type="entry name" value="DISEASERSIST"/>
</dbReference>
<evidence type="ECO:0000256" key="1">
    <source>
        <dbReference type="ARBA" id="ARBA00011982"/>
    </source>
</evidence>
<evidence type="ECO:0000256" key="6">
    <source>
        <dbReference type="ARBA" id="ARBA00023027"/>
    </source>
</evidence>
<dbReference type="InterPro" id="IPR045344">
    <property type="entry name" value="C-JID"/>
</dbReference>
<dbReference type="Pfam" id="PF00931">
    <property type="entry name" value="NB-ARC"/>
    <property type="match status" value="1"/>
</dbReference>
<evidence type="ECO:0000256" key="7">
    <source>
        <dbReference type="ARBA" id="ARBA00047304"/>
    </source>
</evidence>
<dbReference type="SUPFAM" id="SSF52058">
    <property type="entry name" value="L domain-like"/>
    <property type="match status" value="2"/>
</dbReference>
<evidence type="ECO:0000256" key="5">
    <source>
        <dbReference type="ARBA" id="ARBA00022821"/>
    </source>
</evidence>
<comment type="catalytic activity">
    <reaction evidence="7">
        <text>NAD(+) + H2O = ADP-D-ribose + nicotinamide + H(+)</text>
        <dbReference type="Rhea" id="RHEA:16301"/>
        <dbReference type="ChEBI" id="CHEBI:15377"/>
        <dbReference type="ChEBI" id="CHEBI:15378"/>
        <dbReference type="ChEBI" id="CHEBI:17154"/>
        <dbReference type="ChEBI" id="CHEBI:57540"/>
        <dbReference type="ChEBI" id="CHEBI:57967"/>
        <dbReference type="EC" id="3.2.2.6"/>
    </reaction>
    <physiologicalReaction direction="left-to-right" evidence="7">
        <dbReference type="Rhea" id="RHEA:16302"/>
    </physiologicalReaction>
</comment>
<dbReference type="Gene3D" id="3.40.50.300">
    <property type="entry name" value="P-loop containing nucleotide triphosphate hydrolases"/>
    <property type="match status" value="1"/>
</dbReference>
<comment type="caution">
    <text evidence="10">The sequence shown here is derived from an EMBL/GenBank/DDBJ whole genome shotgun (WGS) entry which is preliminary data.</text>
</comment>
<feature type="region of interest" description="Disordered" evidence="8">
    <location>
        <begin position="1114"/>
        <end position="1145"/>
    </location>
</feature>
<gene>
    <name evidence="10" type="ORF">HID58_042287</name>
</gene>
<sequence>MIYLPYSRQESCLLFSMASTPGNWRYHVFPSFPGEDVRNSFLSHLLEKLNRKLITTFIDHGIDRSRPIGPELSSAVRESRISIVVFSKNYASSTWCLNELVEIHKCYTDLDQMVIPIFYHVDPSEVRKQTGDFGARFEKTYFDCLLGWCEAKMTEHIANDVFNKLMKPSDDFSDFVGIKMVGIVGPSGIGKSTIGRALFSQLSSLFHHHAFVSYKSIKQWDDYSMKLYLDERLLSEISCQKGIKISHLGVAKQILNRKKVLIIVDDMDDLEVINTLVGQTRLVGSGSRIIVITQDRKLLKSQKIELIYEVDFPSYNLAMQMFCRSAFGENYPPYGFSELAVEVANLSGYLPLGLNVLGSSLKGMTKEEWVDMLPRLRNSLDGKIEKTLRVSYDGLDSKDQELFLYIACLFSGHEVNHIKYLLGDSVRIGLRVLADKSLIHITPSDKIEMHSLLQKLGTEIDRAESINNPGKRRFLREAEDICDVLTDNIGTESVLAMYLNMSEISEPLFIDENAFRGMRNLKFLNFYKNGWLRGTGKGKLYLPRGIVHFPRKLRLLHWDEYPSKCMPFCFKAEGLVELRMMNSQLEKLWEGTQLLGSLKKMNMSCSADLKEIPDLSKAINLEELNLEECTSLVTLPSSIRNLNKLWVLNMWGCSGLKILPADVNLKYLTILNLGRCSQLSTFPRITRKISELYLNETALKGDEDSSWIENICQLRILNWDGAPLSCMPPHFDPEYLHSFEMRGGRLQKLWERIKSLQSLWMMDLSGCESLVEIPDLSMATQLEFLKLKNCKSLVMLPSSFRNLNRLVSLNMDGCTMLEVLPTDVNLRNLQELDLSGCSKLRNFPQISTNIEYLYLDDTGIEEIPSWIEKMSHLRKLRMSRCKKLKNVSLNIFKLKYLEADFSDCGGITTMCDQLPGPHKASVAARIGIKSYLLGLTPLGFYNCFNLDRDAQELIIQSHSNGAVIPGGEVPMYFTHRACGRSLSILLSESSLSQEYMIVKTCIVVGPSSHPNGDFGVRWCFRGEKGVIRFGIKVASYEMDHLVLIGFDLRIKEVDNPASELNNNNVLLLEFYNANYDEYFGECSCSSFSHTENCTLVRIKGCGARIIHISEIDYQDSDEKSAEENDEESDEESNRSKKKMRMTVPTSQEHSNSLYIQTVVNSRLLAQNLELSLGLAGAYGEVSSGSKVSSPSRNFHDDGAASFDPCLRRESLHFEPMIIEQQDRGLSNEDPSFSPQLIDFFT</sequence>
<dbReference type="Gene3D" id="1.10.8.430">
    <property type="entry name" value="Helical domain of apoptotic protease-activating factors"/>
    <property type="match status" value="1"/>
</dbReference>
<evidence type="ECO:0000256" key="2">
    <source>
        <dbReference type="ARBA" id="ARBA00022614"/>
    </source>
</evidence>
<dbReference type="Proteomes" id="UP000824890">
    <property type="component" value="Unassembled WGS sequence"/>
</dbReference>
<protein>
    <recommendedName>
        <fullName evidence="1">ADP-ribosyl cyclase/cyclic ADP-ribose hydrolase</fullName>
        <ecNumber evidence="1">3.2.2.6</ecNumber>
    </recommendedName>
</protein>
<feature type="domain" description="TIR" evidence="9">
    <location>
        <begin position="24"/>
        <end position="165"/>
    </location>
</feature>
<dbReference type="InterPro" id="IPR000157">
    <property type="entry name" value="TIR_dom"/>
</dbReference>
<reference evidence="10 11" key="1">
    <citation type="submission" date="2021-05" db="EMBL/GenBank/DDBJ databases">
        <title>Genome Assembly of Synthetic Allotetraploid Brassica napus Reveals Homoeologous Exchanges between Subgenomes.</title>
        <authorList>
            <person name="Davis J.T."/>
        </authorList>
    </citation>
    <scope>NUCLEOTIDE SEQUENCE [LARGE SCALE GENOMIC DNA]</scope>
    <source>
        <strain evidence="11">cv. Da-Ae</strain>
        <tissue evidence="10">Seedling</tissue>
    </source>
</reference>
<dbReference type="Pfam" id="PF23282">
    <property type="entry name" value="WHD_ROQ1"/>
    <property type="match status" value="1"/>
</dbReference>